<reference evidence="4 5" key="1">
    <citation type="journal article" date="2018" name="Plant J.">
        <title>Genome sequences of Chlorella sorokiniana UTEX 1602 and Micractinium conductrix SAG 241.80: implications to maltose excretion by a green alga.</title>
        <authorList>
            <person name="Arriola M.B."/>
            <person name="Velmurugan N."/>
            <person name="Zhang Y."/>
            <person name="Plunkett M.H."/>
            <person name="Hondzo H."/>
            <person name="Barney B.M."/>
        </authorList>
    </citation>
    <scope>NUCLEOTIDE SEQUENCE [LARGE SCALE GENOMIC DNA]</scope>
    <source>
        <strain evidence="4 5">SAG 241.80</strain>
    </source>
</reference>
<dbReference type="STRING" id="554055.A0A2P6UZK9"/>
<evidence type="ECO:0000313" key="4">
    <source>
        <dbReference type="EMBL" id="PSC67277.1"/>
    </source>
</evidence>
<dbReference type="GO" id="GO:0005634">
    <property type="term" value="C:nucleus"/>
    <property type="evidence" value="ECO:0007669"/>
    <property type="project" value="TreeGrafter"/>
</dbReference>
<keyword evidence="5" id="KW-1185">Reference proteome</keyword>
<organism evidence="4 5">
    <name type="scientific">Micractinium conductrix</name>
    <dbReference type="NCBI Taxonomy" id="554055"/>
    <lineage>
        <taxon>Eukaryota</taxon>
        <taxon>Viridiplantae</taxon>
        <taxon>Chlorophyta</taxon>
        <taxon>core chlorophytes</taxon>
        <taxon>Trebouxiophyceae</taxon>
        <taxon>Chlorellales</taxon>
        <taxon>Chlorellaceae</taxon>
        <taxon>Chlorella clade</taxon>
        <taxon>Micractinium</taxon>
    </lineage>
</organism>
<sequence>MPLSPMVLWAQRADRLLLTIDLQSCKDPQISITNDEAAKTGRLTFRGNAHSHATGPEEHAYQLDLEFYGEIDEKDIKQHTTERYITLAIAKKGAHEHWPRLLKAAGKPAPNIKVDWDKWVDEDEEEEGNPAADAGFDLSAFQNFGGMGGGMGGMGGMGGGGMADLMAGMGGGMGGFGGDMSDDEEEGAGEKGGDSDDDLPDLEPVPQQ</sequence>
<feature type="region of interest" description="Disordered" evidence="2">
    <location>
        <begin position="171"/>
        <end position="208"/>
    </location>
</feature>
<name>A0A2P6UZK9_9CHLO</name>
<dbReference type="GO" id="GO:0051879">
    <property type="term" value="F:Hsp90 protein binding"/>
    <property type="evidence" value="ECO:0007669"/>
    <property type="project" value="InterPro"/>
</dbReference>
<dbReference type="GO" id="GO:0101031">
    <property type="term" value="C:protein folding chaperone complex"/>
    <property type="evidence" value="ECO:0007669"/>
    <property type="project" value="UniProtKB-ARBA"/>
</dbReference>
<dbReference type="PANTHER" id="PTHR22932">
    <property type="entry name" value="TELOMERASE-BINDING PROTEIN P23 HSP90 CO-CHAPERONE"/>
    <property type="match status" value="1"/>
</dbReference>
<dbReference type="OrthoDB" id="1564555at2759"/>
<dbReference type="SUPFAM" id="SSF49764">
    <property type="entry name" value="HSP20-like chaperones"/>
    <property type="match status" value="1"/>
</dbReference>
<evidence type="ECO:0000256" key="2">
    <source>
        <dbReference type="SAM" id="MobiDB-lite"/>
    </source>
</evidence>
<dbReference type="InterPro" id="IPR045250">
    <property type="entry name" value="p23-like"/>
</dbReference>
<dbReference type="GO" id="GO:0005829">
    <property type="term" value="C:cytosol"/>
    <property type="evidence" value="ECO:0007669"/>
    <property type="project" value="TreeGrafter"/>
</dbReference>
<dbReference type="CDD" id="cd06465">
    <property type="entry name" value="p23_hB-ind1_like"/>
    <property type="match status" value="1"/>
</dbReference>
<dbReference type="EMBL" id="LHPF02000069">
    <property type="protein sequence ID" value="PSC67277.1"/>
    <property type="molecule type" value="Genomic_DNA"/>
</dbReference>
<evidence type="ECO:0000256" key="1">
    <source>
        <dbReference type="ARBA" id="ARBA00025733"/>
    </source>
</evidence>
<dbReference type="Gene3D" id="2.60.40.790">
    <property type="match status" value="1"/>
</dbReference>
<dbReference type="GO" id="GO:0006457">
    <property type="term" value="P:protein folding"/>
    <property type="evidence" value="ECO:0007669"/>
    <property type="project" value="TreeGrafter"/>
</dbReference>
<dbReference type="AlphaFoldDB" id="A0A2P6UZK9"/>
<comment type="similarity">
    <text evidence="1">Belongs to the p23/wos2 family.</text>
</comment>
<dbReference type="InterPro" id="IPR008978">
    <property type="entry name" value="HSP20-like_chaperone"/>
</dbReference>
<gene>
    <name evidence="4" type="ORF">C2E20_9049</name>
</gene>
<dbReference type="InterPro" id="IPR007052">
    <property type="entry name" value="CS_dom"/>
</dbReference>
<dbReference type="PROSITE" id="PS51203">
    <property type="entry name" value="CS"/>
    <property type="match status" value="1"/>
</dbReference>
<evidence type="ECO:0000313" key="5">
    <source>
        <dbReference type="Proteomes" id="UP000239649"/>
    </source>
</evidence>
<comment type="caution">
    <text evidence="4">The sequence shown here is derived from an EMBL/GenBank/DDBJ whole genome shotgun (WGS) entry which is preliminary data.</text>
</comment>
<feature type="domain" description="CS" evidence="3">
    <location>
        <begin position="2"/>
        <end position="102"/>
    </location>
</feature>
<dbReference type="PANTHER" id="PTHR22932:SF1">
    <property type="entry name" value="CO-CHAPERONE PROTEIN DAF-41"/>
    <property type="match status" value="1"/>
</dbReference>
<proteinExistence type="inferred from homology"/>
<accession>A0A2P6UZK9</accession>
<dbReference type="Proteomes" id="UP000239649">
    <property type="component" value="Unassembled WGS sequence"/>
</dbReference>
<dbReference type="GO" id="GO:0051131">
    <property type="term" value="P:chaperone-mediated protein complex assembly"/>
    <property type="evidence" value="ECO:0007669"/>
    <property type="project" value="TreeGrafter"/>
</dbReference>
<evidence type="ECO:0000259" key="3">
    <source>
        <dbReference type="PROSITE" id="PS51203"/>
    </source>
</evidence>
<dbReference type="FunFam" id="2.60.40.790:FF:000013">
    <property type="entry name" value="Very-long-chain (3R)-3-hydroxyacyl-CoA dehydratase"/>
    <property type="match status" value="1"/>
</dbReference>
<dbReference type="GO" id="GO:0051087">
    <property type="term" value="F:protein-folding chaperone binding"/>
    <property type="evidence" value="ECO:0007669"/>
    <property type="project" value="TreeGrafter"/>
</dbReference>
<protein>
    <submittedName>
        <fullName evidence="4">HSP20-like chaperone</fullName>
    </submittedName>
</protein>